<proteinExistence type="predicted"/>
<evidence type="ECO:0000313" key="2">
    <source>
        <dbReference type="Proteomes" id="UP000000370"/>
    </source>
</evidence>
<dbReference type="KEGG" id="cpy:Cphy_0715"/>
<protein>
    <submittedName>
        <fullName evidence="1">Uncharacterized protein</fullName>
    </submittedName>
</protein>
<dbReference type="EMBL" id="CP000885">
    <property type="protein sequence ID" value="ABX41102.1"/>
    <property type="molecule type" value="Genomic_DNA"/>
</dbReference>
<gene>
    <name evidence="1" type="ordered locus">Cphy_0715</name>
</gene>
<evidence type="ECO:0000313" key="1">
    <source>
        <dbReference type="EMBL" id="ABX41102.1"/>
    </source>
</evidence>
<organism evidence="1 2">
    <name type="scientific">Lachnoclostridium phytofermentans (strain ATCC 700394 / DSM 18823 / ISDg)</name>
    <name type="common">Clostridium phytofermentans</name>
    <dbReference type="NCBI Taxonomy" id="357809"/>
    <lineage>
        <taxon>Bacteria</taxon>
        <taxon>Bacillati</taxon>
        <taxon>Bacillota</taxon>
        <taxon>Clostridia</taxon>
        <taxon>Lachnospirales</taxon>
        <taxon>Lachnospiraceae</taxon>
    </lineage>
</organism>
<reference evidence="2" key="1">
    <citation type="submission" date="2007-11" db="EMBL/GenBank/DDBJ databases">
        <title>Complete genome sequence of Clostridium phytofermentans ISDg.</title>
        <authorList>
            <person name="Leschine S.B."/>
            <person name="Warnick T.A."/>
            <person name="Blanchard J.L."/>
            <person name="Schnell D.J."/>
            <person name="Petit E.L."/>
            <person name="LaTouf W.G."/>
            <person name="Copeland A."/>
            <person name="Lucas S."/>
            <person name="Lapidus A."/>
            <person name="Barry K."/>
            <person name="Glavina del Rio T."/>
            <person name="Dalin E."/>
            <person name="Tice H."/>
            <person name="Pitluck S."/>
            <person name="Kiss H."/>
            <person name="Brettin T."/>
            <person name="Bruce D."/>
            <person name="Detter J.C."/>
            <person name="Han C."/>
            <person name="Kuske C."/>
            <person name="Schmutz J."/>
            <person name="Larimer F."/>
            <person name="Land M."/>
            <person name="Hauser L."/>
            <person name="Kyrpides N."/>
            <person name="Kim E.A."/>
            <person name="Richardson P."/>
        </authorList>
    </citation>
    <scope>NUCLEOTIDE SEQUENCE [LARGE SCALE GENOMIC DNA]</scope>
    <source>
        <strain evidence="2">ATCC 700394 / DSM 18823 / ISDg</strain>
    </source>
</reference>
<keyword evidence="2" id="KW-1185">Reference proteome</keyword>
<dbReference type="Proteomes" id="UP000000370">
    <property type="component" value="Chromosome"/>
</dbReference>
<dbReference type="HOGENOM" id="CLU_1764860_0_0_9"/>
<name>A9KJU7_LACP7</name>
<dbReference type="AlphaFoldDB" id="A9KJU7"/>
<sequence length="147" mass="16616">MGGMGMLQLHKIAVLVLTTFFLISGIFAPYGSSYPFFTTTNPYMTNTDLSKEHNKLKSLDDSNEFKKSKNINSNLQNNEICFENDLSQNKLLDFGTSLLPCPEIYIITNLDCKLRINQKLIGIPSLSLDMISYIHKMDGKKDRLATL</sequence>
<dbReference type="STRING" id="357809.Cphy_0715"/>
<accession>A9KJU7</accession>